<reference evidence="2" key="2">
    <citation type="submission" date="2023-06" db="EMBL/GenBank/DDBJ databases">
        <authorList>
            <person name="Ma L."/>
            <person name="Liu K.-W."/>
            <person name="Li Z."/>
            <person name="Hsiao Y.-Y."/>
            <person name="Qi Y."/>
            <person name="Fu T."/>
            <person name="Tang G."/>
            <person name="Zhang D."/>
            <person name="Sun W.-H."/>
            <person name="Liu D.-K."/>
            <person name="Li Y."/>
            <person name="Chen G.-Z."/>
            <person name="Liu X.-D."/>
            <person name="Liao X.-Y."/>
            <person name="Jiang Y.-T."/>
            <person name="Yu X."/>
            <person name="Hao Y."/>
            <person name="Huang J."/>
            <person name="Zhao X.-W."/>
            <person name="Ke S."/>
            <person name="Chen Y.-Y."/>
            <person name="Wu W.-L."/>
            <person name="Hsu J.-L."/>
            <person name="Lin Y.-F."/>
            <person name="Huang M.-D."/>
            <person name="Li C.-Y."/>
            <person name="Huang L."/>
            <person name="Wang Z.-W."/>
            <person name="Zhao X."/>
            <person name="Zhong W.-Y."/>
            <person name="Peng D.-H."/>
            <person name="Ahmad S."/>
            <person name="Lan S."/>
            <person name="Zhang J.-S."/>
            <person name="Tsai W.-C."/>
            <person name="Van De Peer Y."/>
            <person name="Liu Z.-J."/>
        </authorList>
    </citation>
    <scope>NUCLEOTIDE SEQUENCE</scope>
    <source>
        <strain evidence="2">CP</strain>
        <tissue evidence="2">Leaves</tissue>
    </source>
</reference>
<dbReference type="Proteomes" id="UP001180020">
    <property type="component" value="Unassembled WGS sequence"/>
</dbReference>
<gene>
    <name evidence="2" type="ORF">QJS10_CPB11g02127</name>
</gene>
<comment type="caution">
    <text evidence="2">The sequence shown here is derived from an EMBL/GenBank/DDBJ whole genome shotgun (WGS) entry which is preliminary data.</text>
</comment>
<name>A0AAV9DUN5_ACOCL</name>
<protein>
    <submittedName>
        <fullName evidence="2">Uncharacterized protein</fullName>
    </submittedName>
</protein>
<proteinExistence type="predicted"/>
<accession>A0AAV9DUN5</accession>
<evidence type="ECO:0000313" key="2">
    <source>
        <dbReference type="EMBL" id="KAK1304963.1"/>
    </source>
</evidence>
<evidence type="ECO:0000313" key="3">
    <source>
        <dbReference type="Proteomes" id="UP001180020"/>
    </source>
</evidence>
<sequence length="64" mass="6641">MDPSESPTAVMSPLKIGSMDLCAADSASAAMRRRLASSSPAIMTSKPSQIPMGSKAISAQDIWT</sequence>
<organism evidence="2 3">
    <name type="scientific">Acorus calamus</name>
    <name type="common">Sweet flag</name>
    <dbReference type="NCBI Taxonomy" id="4465"/>
    <lineage>
        <taxon>Eukaryota</taxon>
        <taxon>Viridiplantae</taxon>
        <taxon>Streptophyta</taxon>
        <taxon>Embryophyta</taxon>
        <taxon>Tracheophyta</taxon>
        <taxon>Spermatophyta</taxon>
        <taxon>Magnoliopsida</taxon>
        <taxon>Liliopsida</taxon>
        <taxon>Acoraceae</taxon>
        <taxon>Acorus</taxon>
    </lineage>
</organism>
<dbReference type="EMBL" id="JAUJYO010000011">
    <property type="protein sequence ID" value="KAK1304963.1"/>
    <property type="molecule type" value="Genomic_DNA"/>
</dbReference>
<evidence type="ECO:0000256" key="1">
    <source>
        <dbReference type="SAM" id="MobiDB-lite"/>
    </source>
</evidence>
<feature type="region of interest" description="Disordered" evidence="1">
    <location>
        <begin position="37"/>
        <end position="64"/>
    </location>
</feature>
<reference evidence="2" key="1">
    <citation type="journal article" date="2023" name="Nat. Commun.">
        <title>Diploid and tetraploid genomes of Acorus and the evolution of monocots.</title>
        <authorList>
            <person name="Ma L."/>
            <person name="Liu K.W."/>
            <person name="Li Z."/>
            <person name="Hsiao Y.Y."/>
            <person name="Qi Y."/>
            <person name="Fu T."/>
            <person name="Tang G.D."/>
            <person name="Zhang D."/>
            <person name="Sun W.H."/>
            <person name="Liu D.K."/>
            <person name="Li Y."/>
            <person name="Chen G.Z."/>
            <person name="Liu X.D."/>
            <person name="Liao X.Y."/>
            <person name="Jiang Y.T."/>
            <person name="Yu X."/>
            <person name="Hao Y."/>
            <person name="Huang J."/>
            <person name="Zhao X.W."/>
            <person name="Ke S."/>
            <person name="Chen Y.Y."/>
            <person name="Wu W.L."/>
            <person name="Hsu J.L."/>
            <person name="Lin Y.F."/>
            <person name="Huang M.D."/>
            <person name="Li C.Y."/>
            <person name="Huang L."/>
            <person name="Wang Z.W."/>
            <person name="Zhao X."/>
            <person name="Zhong W.Y."/>
            <person name="Peng D.H."/>
            <person name="Ahmad S."/>
            <person name="Lan S."/>
            <person name="Zhang J.S."/>
            <person name="Tsai W.C."/>
            <person name="Van de Peer Y."/>
            <person name="Liu Z.J."/>
        </authorList>
    </citation>
    <scope>NUCLEOTIDE SEQUENCE</scope>
    <source>
        <strain evidence="2">CP</strain>
    </source>
</reference>
<dbReference type="AlphaFoldDB" id="A0AAV9DUN5"/>
<keyword evidence="3" id="KW-1185">Reference proteome</keyword>